<protein>
    <submittedName>
        <fullName evidence="3">Multisubunit sodium/proton antiporter, MrpG subunit</fullName>
    </submittedName>
</protein>
<keyword evidence="4" id="KW-1185">Reference proteome</keyword>
<dbReference type="PANTHER" id="PTHR34703:SF1">
    <property type="entry name" value="ANTIPORTER SUBUNIT MNHG2-RELATED"/>
    <property type="match status" value="1"/>
</dbReference>
<dbReference type="OrthoDB" id="4427992at2"/>
<gene>
    <name evidence="3" type="ORF">SAMN05216236_108110</name>
</gene>
<dbReference type="AlphaFoldDB" id="A0A1I7B368"/>
<dbReference type="PANTHER" id="PTHR34703">
    <property type="entry name" value="ANTIPORTER SUBUNIT MNHG2-RELATED"/>
    <property type="match status" value="1"/>
</dbReference>
<dbReference type="Proteomes" id="UP000182466">
    <property type="component" value="Unassembled WGS sequence"/>
</dbReference>
<proteinExistence type="predicted"/>
<keyword evidence="2" id="KW-0472">Membrane</keyword>
<sequence length="118" mass="12307">MQAVIDILSWIFIIGGSFFAIVGAVGLVRFPDFWSRLHAVSVTDSAGVILLIVGMALQAGLTLVTVKLLLILAFLFITGPTSTHAVANAALVSGLKPRSSVDRDDADAATQDDKAGPT</sequence>
<dbReference type="InterPro" id="IPR005133">
    <property type="entry name" value="PhaG_MnhG_YufB"/>
</dbReference>
<evidence type="ECO:0000256" key="1">
    <source>
        <dbReference type="SAM" id="MobiDB-lite"/>
    </source>
</evidence>
<feature type="transmembrane region" description="Helical" evidence="2">
    <location>
        <begin position="7"/>
        <end position="28"/>
    </location>
</feature>
<keyword evidence="2" id="KW-0812">Transmembrane</keyword>
<evidence type="ECO:0000256" key="2">
    <source>
        <dbReference type="SAM" id="Phobius"/>
    </source>
</evidence>
<dbReference type="eggNOG" id="COG1320">
    <property type="taxonomic scope" value="Bacteria"/>
</dbReference>
<dbReference type="Pfam" id="PF03334">
    <property type="entry name" value="PhaG_MnhG_YufB"/>
    <property type="match status" value="1"/>
</dbReference>
<dbReference type="STRING" id="999627.SAMN05216236_108110"/>
<evidence type="ECO:0000313" key="4">
    <source>
        <dbReference type="Proteomes" id="UP000182466"/>
    </source>
</evidence>
<reference evidence="3 4" key="1">
    <citation type="submission" date="2016-10" db="EMBL/GenBank/DDBJ databases">
        <authorList>
            <person name="de Groot N.N."/>
        </authorList>
    </citation>
    <scope>NUCLEOTIDE SEQUENCE [LARGE SCALE GENOMIC DNA]</scope>
    <source>
        <strain evidence="3 4">CGMCC 1.10959</strain>
    </source>
</reference>
<feature type="region of interest" description="Disordered" evidence="1">
    <location>
        <begin position="97"/>
        <end position="118"/>
    </location>
</feature>
<organism evidence="3 4">
    <name type="scientific">Sedimentitalea nanhaiensis</name>
    <dbReference type="NCBI Taxonomy" id="999627"/>
    <lineage>
        <taxon>Bacteria</taxon>
        <taxon>Pseudomonadati</taxon>
        <taxon>Pseudomonadota</taxon>
        <taxon>Alphaproteobacteria</taxon>
        <taxon>Rhodobacterales</taxon>
        <taxon>Paracoccaceae</taxon>
        <taxon>Sedimentitalea</taxon>
    </lineage>
</organism>
<feature type="transmembrane region" description="Helical" evidence="2">
    <location>
        <begin position="48"/>
        <end position="77"/>
    </location>
</feature>
<dbReference type="EMBL" id="FPAW01000008">
    <property type="protein sequence ID" value="SFT81585.1"/>
    <property type="molecule type" value="Genomic_DNA"/>
</dbReference>
<dbReference type="GO" id="GO:0015385">
    <property type="term" value="F:sodium:proton antiporter activity"/>
    <property type="evidence" value="ECO:0007669"/>
    <property type="project" value="TreeGrafter"/>
</dbReference>
<name>A0A1I7B368_9RHOB</name>
<dbReference type="NCBIfam" id="TIGR01300">
    <property type="entry name" value="CPA3_mnhG_phaG"/>
    <property type="match status" value="1"/>
</dbReference>
<evidence type="ECO:0000313" key="3">
    <source>
        <dbReference type="EMBL" id="SFT81585.1"/>
    </source>
</evidence>
<keyword evidence="2" id="KW-1133">Transmembrane helix</keyword>
<accession>A0A1I7B368</accession>